<gene>
    <name evidence="3" type="ORF">B0I36DRAFT_374758</name>
</gene>
<dbReference type="Pfam" id="PF20237">
    <property type="entry name" value="DUF6594"/>
    <property type="match status" value="1"/>
</dbReference>
<keyword evidence="1" id="KW-1133">Transmembrane helix</keyword>
<evidence type="ECO:0000313" key="4">
    <source>
        <dbReference type="Proteomes" id="UP000756346"/>
    </source>
</evidence>
<dbReference type="Proteomes" id="UP000756346">
    <property type="component" value="Unassembled WGS sequence"/>
</dbReference>
<keyword evidence="1" id="KW-0812">Transmembrane</keyword>
<name>A0A9P9BM13_9PEZI</name>
<evidence type="ECO:0000259" key="2">
    <source>
        <dbReference type="Pfam" id="PF20237"/>
    </source>
</evidence>
<accession>A0A9P9BM13</accession>
<feature type="transmembrane region" description="Helical" evidence="1">
    <location>
        <begin position="205"/>
        <end position="225"/>
    </location>
</feature>
<comment type="caution">
    <text evidence="3">The sequence shown here is derived from an EMBL/GenBank/DDBJ whole genome shotgun (WGS) entry which is preliminary data.</text>
</comment>
<sequence length="252" mass="28150">MPSKMQVEPKPSEFEVEDKPWKYIGYPVYADFLASDNDLLVFRRFGVLGARVALGMQDELVSLETKLRALDKQHASVYGPAVNNGSLRDDIPERAALLAQIGDALPKYTEQAYIFDEAEDLVSLVERETTPLRSAVDGSLRLRTWWGWLDKGRTDNVAEHDVGVISYYSDDRIDLFVSVAIVFVGIAMLIIPIWILRCLSDQDMMLVVITVFILVFLGVLSFFMATKPFEALGATAAYAAVLMVFLQVGSEN</sequence>
<dbReference type="AlphaFoldDB" id="A0A9P9BM13"/>
<proteinExistence type="predicted"/>
<keyword evidence="1" id="KW-0472">Membrane</keyword>
<dbReference type="PANTHER" id="PTHR34502">
    <property type="entry name" value="DUF6594 DOMAIN-CONTAINING PROTEIN-RELATED"/>
    <property type="match status" value="1"/>
</dbReference>
<evidence type="ECO:0000256" key="1">
    <source>
        <dbReference type="SAM" id="Phobius"/>
    </source>
</evidence>
<protein>
    <recommendedName>
        <fullName evidence="2">DUF6594 domain-containing protein</fullName>
    </recommendedName>
</protein>
<keyword evidence="4" id="KW-1185">Reference proteome</keyword>
<dbReference type="PANTHER" id="PTHR34502:SF4">
    <property type="entry name" value="DUF6594 DOMAIN-CONTAINING PROTEIN"/>
    <property type="match status" value="1"/>
</dbReference>
<evidence type="ECO:0000313" key="3">
    <source>
        <dbReference type="EMBL" id="KAH7029153.1"/>
    </source>
</evidence>
<feature type="transmembrane region" description="Helical" evidence="1">
    <location>
        <begin position="175"/>
        <end position="196"/>
    </location>
</feature>
<organism evidence="3 4">
    <name type="scientific">Microdochium trichocladiopsis</name>
    <dbReference type="NCBI Taxonomy" id="1682393"/>
    <lineage>
        <taxon>Eukaryota</taxon>
        <taxon>Fungi</taxon>
        <taxon>Dikarya</taxon>
        <taxon>Ascomycota</taxon>
        <taxon>Pezizomycotina</taxon>
        <taxon>Sordariomycetes</taxon>
        <taxon>Xylariomycetidae</taxon>
        <taxon>Xylariales</taxon>
        <taxon>Microdochiaceae</taxon>
        <taxon>Microdochium</taxon>
    </lineage>
</organism>
<reference evidence="3" key="1">
    <citation type="journal article" date="2021" name="Nat. Commun.">
        <title>Genetic determinants of endophytism in the Arabidopsis root mycobiome.</title>
        <authorList>
            <person name="Mesny F."/>
            <person name="Miyauchi S."/>
            <person name="Thiergart T."/>
            <person name="Pickel B."/>
            <person name="Atanasova L."/>
            <person name="Karlsson M."/>
            <person name="Huettel B."/>
            <person name="Barry K.W."/>
            <person name="Haridas S."/>
            <person name="Chen C."/>
            <person name="Bauer D."/>
            <person name="Andreopoulos W."/>
            <person name="Pangilinan J."/>
            <person name="LaButti K."/>
            <person name="Riley R."/>
            <person name="Lipzen A."/>
            <person name="Clum A."/>
            <person name="Drula E."/>
            <person name="Henrissat B."/>
            <person name="Kohler A."/>
            <person name="Grigoriev I.V."/>
            <person name="Martin F.M."/>
            <person name="Hacquard S."/>
        </authorList>
    </citation>
    <scope>NUCLEOTIDE SEQUENCE</scope>
    <source>
        <strain evidence="3">MPI-CAGE-CH-0230</strain>
    </source>
</reference>
<feature type="transmembrane region" description="Helical" evidence="1">
    <location>
        <begin position="231"/>
        <end position="249"/>
    </location>
</feature>
<dbReference type="EMBL" id="JAGTJQ010000006">
    <property type="protein sequence ID" value="KAH7029153.1"/>
    <property type="molecule type" value="Genomic_DNA"/>
</dbReference>
<dbReference type="RefSeq" id="XP_046011441.1">
    <property type="nucleotide sequence ID" value="XM_046160307.1"/>
</dbReference>
<dbReference type="GeneID" id="70189853"/>
<dbReference type="OrthoDB" id="5416037at2759"/>
<feature type="domain" description="DUF6594" evidence="2">
    <location>
        <begin position="110"/>
        <end position="243"/>
    </location>
</feature>
<dbReference type="InterPro" id="IPR046529">
    <property type="entry name" value="DUF6594"/>
</dbReference>